<dbReference type="InterPro" id="IPR020599">
    <property type="entry name" value="Transl_elong_fac_P/YeiP"/>
</dbReference>
<dbReference type="SMART" id="SM00841">
    <property type="entry name" value="Elong-fact-P_C"/>
    <property type="match status" value="1"/>
</dbReference>
<dbReference type="CDD" id="cd05794">
    <property type="entry name" value="S1_EF-P_repeat_2"/>
    <property type="match status" value="1"/>
</dbReference>
<evidence type="ECO:0000313" key="4">
    <source>
        <dbReference type="EMBL" id="QDV75009.1"/>
    </source>
</evidence>
<dbReference type="Pfam" id="PF08207">
    <property type="entry name" value="EFP_N"/>
    <property type="match status" value="1"/>
</dbReference>
<dbReference type="KEGG" id="bmei:Spa11_32180"/>
<protein>
    <submittedName>
        <fullName evidence="4">Elongation factor P-like protein</fullName>
    </submittedName>
</protein>
<dbReference type="EMBL" id="CP036349">
    <property type="protein sequence ID" value="QDV75009.1"/>
    <property type="molecule type" value="Genomic_DNA"/>
</dbReference>
<dbReference type="PANTHER" id="PTHR30053">
    <property type="entry name" value="ELONGATION FACTOR P"/>
    <property type="match status" value="1"/>
</dbReference>
<feature type="domain" description="Elongation factor P C-terminal" evidence="2">
    <location>
        <begin position="131"/>
        <end position="186"/>
    </location>
</feature>
<dbReference type="GO" id="GO:0003746">
    <property type="term" value="F:translation elongation factor activity"/>
    <property type="evidence" value="ECO:0007669"/>
    <property type="project" value="UniProtKB-KW"/>
</dbReference>
<dbReference type="GO" id="GO:0005829">
    <property type="term" value="C:cytosol"/>
    <property type="evidence" value="ECO:0007669"/>
    <property type="project" value="UniProtKB-ARBA"/>
</dbReference>
<dbReference type="SUPFAM" id="SSF50249">
    <property type="entry name" value="Nucleic acid-binding proteins"/>
    <property type="match status" value="2"/>
</dbReference>
<name>A0A518KB61_9BACT</name>
<dbReference type="RefSeq" id="WP_145113931.1">
    <property type="nucleotide sequence ID" value="NZ_CP036349.1"/>
</dbReference>
<organism evidence="4 5">
    <name type="scientific">Botrimarina mediterranea</name>
    <dbReference type="NCBI Taxonomy" id="2528022"/>
    <lineage>
        <taxon>Bacteria</taxon>
        <taxon>Pseudomonadati</taxon>
        <taxon>Planctomycetota</taxon>
        <taxon>Planctomycetia</taxon>
        <taxon>Pirellulales</taxon>
        <taxon>Lacipirellulaceae</taxon>
        <taxon>Botrimarina</taxon>
    </lineage>
</organism>
<accession>A0A518KB61</accession>
<dbReference type="AlphaFoldDB" id="A0A518KB61"/>
<dbReference type="FunFam" id="2.40.50.140:FF:000004">
    <property type="entry name" value="Elongation factor P"/>
    <property type="match status" value="1"/>
</dbReference>
<reference evidence="4 5" key="1">
    <citation type="submission" date="2019-02" db="EMBL/GenBank/DDBJ databases">
        <title>Deep-cultivation of Planctomycetes and their phenomic and genomic characterization uncovers novel biology.</title>
        <authorList>
            <person name="Wiegand S."/>
            <person name="Jogler M."/>
            <person name="Boedeker C."/>
            <person name="Pinto D."/>
            <person name="Vollmers J."/>
            <person name="Rivas-Marin E."/>
            <person name="Kohn T."/>
            <person name="Peeters S.H."/>
            <person name="Heuer A."/>
            <person name="Rast P."/>
            <person name="Oberbeckmann S."/>
            <person name="Bunk B."/>
            <person name="Jeske O."/>
            <person name="Meyerdierks A."/>
            <person name="Storesund J.E."/>
            <person name="Kallscheuer N."/>
            <person name="Luecker S."/>
            <person name="Lage O.M."/>
            <person name="Pohl T."/>
            <person name="Merkel B.J."/>
            <person name="Hornburger P."/>
            <person name="Mueller R.-W."/>
            <person name="Bruemmer F."/>
            <person name="Labrenz M."/>
            <person name="Spormann A.M."/>
            <person name="Op den Camp H."/>
            <person name="Overmann J."/>
            <person name="Amann R."/>
            <person name="Jetten M.S.M."/>
            <person name="Mascher T."/>
            <person name="Medema M.H."/>
            <person name="Devos D.P."/>
            <person name="Kaster A.-K."/>
            <person name="Ovreas L."/>
            <person name="Rohde M."/>
            <person name="Galperin M.Y."/>
            <person name="Jogler C."/>
        </authorList>
    </citation>
    <scope>NUCLEOTIDE SEQUENCE [LARGE SCALE GENOMIC DNA]</scope>
    <source>
        <strain evidence="4 5">Spa11</strain>
    </source>
</reference>
<dbReference type="Gene3D" id="2.30.30.30">
    <property type="match status" value="1"/>
</dbReference>
<dbReference type="GO" id="GO:0043043">
    <property type="term" value="P:peptide biosynthetic process"/>
    <property type="evidence" value="ECO:0007669"/>
    <property type="project" value="InterPro"/>
</dbReference>
<dbReference type="InterPro" id="IPR012340">
    <property type="entry name" value="NA-bd_OB-fold"/>
</dbReference>
<dbReference type="InterPro" id="IPR001059">
    <property type="entry name" value="Transl_elong_P/YeiP_cen"/>
</dbReference>
<dbReference type="Proteomes" id="UP000316426">
    <property type="component" value="Chromosome"/>
</dbReference>
<evidence type="ECO:0000259" key="2">
    <source>
        <dbReference type="SMART" id="SM00841"/>
    </source>
</evidence>
<dbReference type="Gene3D" id="2.40.50.140">
    <property type="entry name" value="Nucleic acid-binding proteins"/>
    <property type="match status" value="2"/>
</dbReference>
<dbReference type="Pfam" id="PF01132">
    <property type="entry name" value="EFP"/>
    <property type="match status" value="1"/>
</dbReference>
<dbReference type="PIRSF" id="PIRSF005901">
    <property type="entry name" value="EF-P"/>
    <property type="match status" value="1"/>
</dbReference>
<keyword evidence="4" id="KW-0648">Protein biosynthesis</keyword>
<dbReference type="InterPro" id="IPR014722">
    <property type="entry name" value="Rib_uL2_dom2"/>
</dbReference>
<evidence type="ECO:0000259" key="3">
    <source>
        <dbReference type="SMART" id="SM01185"/>
    </source>
</evidence>
<dbReference type="InterPro" id="IPR013185">
    <property type="entry name" value="Transl_elong_KOW-like"/>
</dbReference>
<sequence>MLGKDIKPGAMVVYNDAPCVIENIHVQSPSARGGTTLYKFRARNIVTKNKVDFAMKGTDMLPEADFSRRDVTIMFSDLESVHLLDSESYEQYSVAREDVAEEMQWITEATTGIIAMIYNDECVGITIPASAALKITQCDPGVRGNSATGRTKPVTLETGVTIQAPEYIAEGEVIKVDTRTGEFLGRA</sequence>
<dbReference type="SMART" id="SM01185">
    <property type="entry name" value="EFP"/>
    <property type="match status" value="1"/>
</dbReference>
<evidence type="ECO:0000313" key="5">
    <source>
        <dbReference type="Proteomes" id="UP000316426"/>
    </source>
</evidence>
<proteinExistence type="inferred from homology"/>
<dbReference type="Pfam" id="PF09285">
    <property type="entry name" value="Elong-fact-P_C"/>
    <property type="match status" value="1"/>
</dbReference>
<dbReference type="InterPro" id="IPR008991">
    <property type="entry name" value="Translation_prot_SH3-like_sf"/>
</dbReference>
<dbReference type="PANTHER" id="PTHR30053:SF14">
    <property type="entry name" value="TRANSLATION ELONGATION FACTOR KOW-LIKE DOMAIN-CONTAINING PROTEIN"/>
    <property type="match status" value="1"/>
</dbReference>
<comment type="similarity">
    <text evidence="1">Belongs to the elongation factor P family.</text>
</comment>
<evidence type="ECO:0000256" key="1">
    <source>
        <dbReference type="ARBA" id="ARBA00009479"/>
    </source>
</evidence>
<feature type="domain" description="Translation elongation factor P/YeiP central" evidence="3">
    <location>
        <begin position="68"/>
        <end position="123"/>
    </location>
</feature>
<dbReference type="InterPro" id="IPR015365">
    <property type="entry name" value="Elong-fact-P_C"/>
</dbReference>
<gene>
    <name evidence="4" type="primary">yeiP</name>
    <name evidence="4" type="ORF">Spa11_32180</name>
</gene>
<keyword evidence="5" id="KW-1185">Reference proteome</keyword>
<dbReference type="SUPFAM" id="SSF50104">
    <property type="entry name" value="Translation proteins SH3-like domain"/>
    <property type="match status" value="1"/>
</dbReference>
<keyword evidence="4" id="KW-0251">Elongation factor</keyword>